<keyword evidence="2" id="KW-0472">Membrane</keyword>
<feature type="region of interest" description="Disordered" evidence="1">
    <location>
        <begin position="73"/>
        <end position="133"/>
    </location>
</feature>
<feature type="transmembrane region" description="Helical" evidence="2">
    <location>
        <begin position="24"/>
        <end position="44"/>
    </location>
</feature>
<dbReference type="Proteomes" id="UP001321477">
    <property type="component" value="Chromosome"/>
</dbReference>
<name>A0ABM8GX56_9MICO</name>
<reference evidence="4" key="1">
    <citation type="journal article" date="2019" name="Int. J. Syst. Evol. Microbiol.">
        <title>The Global Catalogue of Microorganisms (GCM) 10K type strain sequencing project: providing services to taxonomists for standard genome sequencing and annotation.</title>
        <authorList>
            <consortium name="The Broad Institute Genomics Platform"/>
            <consortium name="The Broad Institute Genome Sequencing Center for Infectious Disease"/>
            <person name="Wu L."/>
            <person name="Ma J."/>
        </authorList>
    </citation>
    <scope>NUCLEOTIDE SEQUENCE [LARGE SCALE GENOMIC DNA]</scope>
    <source>
        <strain evidence="4">NBRC 109019</strain>
    </source>
</reference>
<dbReference type="EMBL" id="AP027734">
    <property type="protein sequence ID" value="BDZ53085.1"/>
    <property type="molecule type" value="Genomic_DNA"/>
</dbReference>
<feature type="compositionally biased region" description="Basic and acidic residues" evidence="1">
    <location>
        <begin position="120"/>
        <end position="133"/>
    </location>
</feature>
<keyword evidence="2" id="KW-1133">Transmembrane helix</keyword>
<evidence type="ECO:0000256" key="2">
    <source>
        <dbReference type="SAM" id="Phobius"/>
    </source>
</evidence>
<sequence length="133" mass="14370">MKHQHPQSITSLPPSPEAERHARMVKYTVMMSIRVACIVALLFVQGWWLLVFALGAVFLPYFAVVVANVATSRGGAAPERPGGLVPLPRADGGTDWVEADAAEPGRPEASAAPDEANGADAHDERTDDREERR</sequence>
<proteinExistence type="predicted"/>
<dbReference type="Pfam" id="PF11298">
    <property type="entry name" value="DUF3099"/>
    <property type="match status" value="1"/>
</dbReference>
<accession>A0ABM8GX56</accession>
<dbReference type="InterPro" id="IPR021449">
    <property type="entry name" value="DUF3099"/>
</dbReference>
<protein>
    <recommendedName>
        <fullName evidence="5">DUF3099 domain-containing protein</fullName>
    </recommendedName>
</protein>
<organism evidence="3 4">
    <name type="scientific">Agromyces marinus</name>
    <dbReference type="NCBI Taxonomy" id="1389020"/>
    <lineage>
        <taxon>Bacteria</taxon>
        <taxon>Bacillati</taxon>
        <taxon>Actinomycetota</taxon>
        <taxon>Actinomycetes</taxon>
        <taxon>Micrococcales</taxon>
        <taxon>Microbacteriaceae</taxon>
        <taxon>Agromyces</taxon>
    </lineage>
</organism>
<keyword evidence="4" id="KW-1185">Reference proteome</keyword>
<evidence type="ECO:0000313" key="4">
    <source>
        <dbReference type="Proteomes" id="UP001321477"/>
    </source>
</evidence>
<gene>
    <name evidence="3" type="ORF">GCM10025870_01580</name>
</gene>
<feature type="transmembrane region" description="Helical" evidence="2">
    <location>
        <begin position="50"/>
        <end position="70"/>
    </location>
</feature>
<dbReference type="RefSeq" id="WP_234658977.1">
    <property type="nucleotide sequence ID" value="NZ_AP027734.1"/>
</dbReference>
<evidence type="ECO:0000256" key="1">
    <source>
        <dbReference type="SAM" id="MobiDB-lite"/>
    </source>
</evidence>
<evidence type="ECO:0008006" key="5">
    <source>
        <dbReference type="Google" id="ProtNLM"/>
    </source>
</evidence>
<keyword evidence="2" id="KW-0812">Transmembrane</keyword>
<evidence type="ECO:0000313" key="3">
    <source>
        <dbReference type="EMBL" id="BDZ53085.1"/>
    </source>
</evidence>